<protein>
    <submittedName>
        <fullName evidence="1">Uncharacterized protein</fullName>
    </submittedName>
</protein>
<dbReference type="Proteomes" id="UP001234202">
    <property type="component" value="Unassembled WGS sequence"/>
</dbReference>
<organism evidence="1 2">
    <name type="scientific">Naganishia onofrii</name>
    <dbReference type="NCBI Taxonomy" id="1851511"/>
    <lineage>
        <taxon>Eukaryota</taxon>
        <taxon>Fungi</taxon>
        <taxon>Dikarya</taxon>
        <taxon>Basidiomycota</taxon>
        <taxon>Agaricomycotina</taxon>
        <taxon>Tremellomycetes</taxon>
        <taxon>Filobasidiales</taxon>
        <taxon>Filobasidiaceae</taxon>
        <taxon>Naganishia</taxon>
    </lineage>
</organism>
<evidence type="ECO:0000313" key="2">
    <source>
        <dbReference type="Proteomes" id="UP001234202"/>
    </source>
</evidence>
<evidence type="ECO:0000313" key="1">
    <source>
        <dbReference type="EMBL" id="KAJ9122105.1"/>
    </source>
</evidence>
<reference evidence="1" key="1">
    <citation type="submission" date="2023-04" db="EMBL/GenBank/DDBJ databases">
        <title>Draft Genome sequencing of Naganishia species isolated from polar environments using Oxford Nanopore Technology.</title>
        <authorList>
            <person name="Leo P."/>
            <person name="Venkateswaran K."/>
        </authorList>
    </citation>
    <scope>NUCLEOTIDE SEQUENCE</scope>
    <source>
        <strain evidence="1">DBVPG 5303</strain>
    </source>
</reference>
<name>A0ACC2XET2_9TREE</name>
<accession>A0ACC2XET2</accession>
<comment type="caution">
    <text evidence="1">The sequence shown here is derived from an EMBL/GenBank/DDBJ whole genome shotgun (WGS) entry which is preliminary data.</text>
</comment>
<sequence length="602" mass="69451">MDSASEAVTWADLPDETVEHIYETLSPGDCIRLGRVDRRCQAIFKSSKVRYRWMLKAHNLVDVNPDQPPIEKLQELEARQKAWSTLTPRRTDYDFIVEGHTSIYELQEGIFLHTEGNIDWFLQMQGVKPHLLRLVPLPWVDDSLMKKVPRHTRDVGFDVADLTFDPTQDLIVISEKLKYNANERHKQPLLRYHLLTISSLEPHPLATRVPLFSIEDSPSIRNVYQLLQIYGEILAVSATPAPPMAHEELPPPGMDPLSRIHMVRLWNWRTGDVLSELSMSDSSLPPAMILLDDRRFLLVVEEGHCVHLDIYEFGKSQGDRASPQARLLVRFSMEGYRVNARSSLNLQSILARPDPPFPSTTVQTPLGKLKPFTEDPQTGLLVLSLQFTYHANGFPMSEETVVFFLKEDLLELADGYEAVFEKQERGKEGEMPKEERVVEWDQWKQLTRVIEEPEAGARWVCFVHGYRYVTRIEIPSTDDDDEDEDDIDIPRPSHLQIFDFSPISIRKFESEYGHLLGPSREDNFVILGDYTIHYYSRNHPSRVYLEESRHVHFETNLPYLVITRTVESYDISGLMIDEARIIMSHTNDDPTARQSTFSVLTM</sequence>
<dbReference type="EMBL" id="JASBWV010000015">
    <property type="protein sequence ID" value="KAJ9122105.1"/>
    <property type="molecule type" value="Genomic_DNA"/>
</dbReference>
<keyword evidence="2" id="KW-1185">Reference proteome</keyword>
<gene>
    <name evidence="1" type="ORF">QFC24_004332</name>
</gene>
<proteinExistence type="predicted"/>